<proteinExistence type="predicted"/>
<evidence type="ECO:0000313" key="1">
    <source>
        <dbReference type="EMBL" id="TQL51144.1"/>
    </source>
</evidence>
<dbReference type="OrthoDB" id="1099523at2"/>
<dbReference type="EMBL" id="VFOP01000001">
    <property type="protein sequence ID" value="TQL51144.1"/>
    <property type="molecule type" value="Genomic_DNA"/>
</dbReference>
<dbReference type="Proteomes" id="UP000319516">
    <property type="component" value="Unassembled WGS sequence"/>
</dbReference>
<dbReference type="RefSeq" id="WP_141785183.1">
    <property type="nucleotide sequence ID" value="NZ_BAAAIK010000007.1"/>
</dbReference>
<dbReference type="AlphaFoldDB" id="A0A542YT69"/>
<sequence length="79" mass="9010">MTYSYLPYDAQIGAVVTIEDAPNSWRDSWDYGAKGEYDYYAGGVYRNYVNGKCVMYSGYVYGNEYDDSARYQSSFAHCG</sequence>
<name>A0A542YT69_9MICO</name>
<gene>
    <name evidence="1" type="ORF">FB467_2280</name>
</gene>
<protein>
    <submittedName>
        <fullName evidence="1">Uncharacterized protein</fullName>
    </submittedName>
</protein>
<reference evidence="1 2" key="1">
    <citation type="submission" date="2019-06" db="EMBL/GenBank/DDBJ databases">
        <title>Sequencing the genomes of 1000 actinobacteria strains.</title>
        <authorList>
            <person name="Klenk H.-P."/>
        </authorList>
    </citation>
    <scope>NUCLEOTIDE SEQUENCE [LARGE SCALE GENOMIC DNA]</scope>
    <source>
        <strain evidence="1 2">DSM 12335</strain>
    </source>
</reference>
<comment type="caution">
    <text evidence="1">The sequence shown here is derived from an EMBL/GenBank/DDBJ whole genome shotgun (WGS) entry which is preliminary data.</text>
</comment>
<evidence type="ECO:0000313" key="2">
    <source>
        <dbReference type="Proteomes" id="UP000319516"/>
    </source>
</evidence>
<accession>A0A542YT69</accession>
<keyword evidence="2" id="KW-1185">Reference proteome</keyword>
<organism evidence="1 2">
    <name type="scientific">Ornithinicoccus hortensis</name>
    <dbReference type="NCBI Taxonomy" id="82346"/>
    <lineage>
        <taxon>Bacteria</taxon>
        <taxon>Bacillati</taxon>
        <taxon>Actinomycetota</taxon>
        <taxon>Actinomycetes</taxon>
        <taxon>Micrococcales</taxon>
        <taxon>Intrasporangiaceae</taxon>
        <taxon>Ornithinicoccus</taxon>
    </lineage>
</organism>